<evidence type="ECO:0000313" key="2">
    <source>
        <dbReference type="EnsemblMetazoa" id="GBRI025049-PA"/>
    </source>
</evidence>
<name>A0A1A9WMG7_9MUSC</name>
<keyword evidence="1" id="KW-1133">Transmembrane helix</keyword>
<reference evidence="2" key="2">
    <citation type="submission" date="2020-05" db="UniProtKB">
        <authorList>
            <consortium name="EnsemblMetazoa"/>
        </authorList>
    </citation>
    <scope>IDENTIFICATION</scope>
    <source>
        <strain evidence="2">IAEA</strain>
    </source>
</reference>
<accession>A0A1A9WMG7</accession>
<reference evidence="3" key="1">
    <citation type="submission" date="2014-03" db="EMBL/GenBank/DDBJ databases">
        <authorList>
            <person name="Aksoy S."/>
            <person name="Warren W."/>
            <person name="Wilson R.K."/>
        </authorList>
    </citation>
    <scope>NUCLEOTIDE SEQUENCE [LARGE SCALE GENOMIC DNA]</scope>
    <source>
        <strain evidence="3">IAEA</strain>
    </source>
</reference>
<dbReference type="AlphaFoldDB" id="A0A1A9WMG7"/>
<organism evidence="2 3">
    <name type="scientific">Glossina brevipalpis</name>
    <dbReference type="NCBI Taxonomy" id="37001"/>
    <lineage>
        <taxon>Eukaryota</taxon>
        <taxon>Metazoa</taxon>
        <taxon>Ecdysozoa</taxon>
        <taxon>Arthropoda</taxon>
        <taxon>Hexapoda</taxon>
        <taxon>Insecta</taxon>
        <taxon>Pterygota</taxon>
        <taxon>Neoptera</taxon>
        <taxon>Endopterygota</taxon>
        <taxon>Diptera</taxon>
        <taxon>Brachycera</taxon>
        <taxon>Muscomorpha</taxon>
        <taxon>Hippoboscoidea</taxon>
        <taxon>Glossinidae</taxon>
        <taxon>Glossina</taxon>
    </lineage>
</organism>
<keyword evidence="1" id="KW-0812">Transmembrane</keyword>
<feature type="transmembrane region" description="Helical" evidence="1">
    <location>
        <begin position="85"/>
        <end position="107"/>
    </location>
</feature>
<protein>
    <submittedName>
        <fullName evidence="2">Uncharacterized protein</fullName>
    </submittedName>
</protein>
<dbReference type="Proteomes" id="UP000091820">
    <property type="component" value="Unassembled WGS sequence"/>
</dbReference>
<dbReference type="EnsemblMetazoa" id="GBRI025049-RA">
    <property type="protein sequence ID" value="GBRI025049-PA"/>
    <property type="gene ID" value="GBRI025049"/>
</dbReference>
<evidence type="ECO:0000313" key="3">
    <source>
        <dbReference type="Proteomes" id="UP000091820"/>
    </source>
</evidence>
<evidence type="ECO:0000256" key="1">
    <source>
        <dbReference type="SAM" id="Phobius"/>
    </source>
</evidence>
<sequence>MTERKLNLKHKHHAGKPVATGKYTSIWKFDVNSLNSIRKDWFNTRLYENVTADAVILKFGVCGKQLIRSEPPIVFEKPTGCYRKLMLIGMWPITSVLHLHLAFVILAHSHSMTLKIHGSNPTENSAHDDIP</sequence>
<proteinExistence type="predicted"/>
<keyword evidence="1" id="KW-0472">Membrane</keyword>
<keyword evidence="3" id="KW-1185">Reference proteome</keyword>
<dbReference type="VEuPathDB" id="VectorBase:GBRI025049"/>